<keyword evidence="1" id="KW-0812">Transmembrane</keyword>
<comment type="caution">
    <text evidence="2">The sequence shown here is derived from an EMBL/GenBank/DDBJ whole genome shotgun (WGS) entry which is preliminary data.</text>
</comment>
<keyword evidence="3" id="KW-1185">Reference proteome</keyword>
<gene>
    <name evidence="2" type="ORF">CCE28_01195</name>
</gene>
<name>A0A267MQM0_9FIRM</name>
<organism evidence="2 3">
    <name type="scientific">Anaeromicrobium sediminis</name>
    <dbReference type="NCBI Taxonomy" id="1478221"/>
    <lineage>
        <taxon>Bacteria</taxon>
        <taxon>Bacillati</taxon>
        <taxon>Bacillota</taxon>
        <taxon>Clostridia</taxon>
        <taxon>Peptostreptococcales</taxon>
        <taxon>Thermotaleaceae</taxon>
        <taxon>Anaeromicrobium</taxon>
    </lineage>
</organism>
<dbReference type="AlphaFoldDB" id="A0A267MQM0"/>
<dbReference type="RefSeq" id="WP_095130145.1">
    <property type="nucleotide sequence ID" value="NZ_NIBG01000001.1"/>
</dbReference>
<dbReference type="EMBL" id="NIBG01000001">
    <property type="protein sequence ID" value="PAB61073.1"/>
    <property type="molecule type" value="Genomic_DNA"/>
</dbReference>
<evidence type="ECO:0000313" key="3">
    <source>
        <dbReference type="Proteomes" id="UP000216024"/>
    </source>
</evidence>
<feature type="transmembrane region" description="Helical" evidence="1">
    <location>
        <begin position="7"/>
        <end position="28"/>
    </location>
</feature>
<feature type="transmembrane region" description="Helical" evidence="1">
    <location>
        <begin position="48"/>
        <end position="70"/>
    </location>
</feature>
<evidence type="ECO:0000256" key="1">
    <source>
        <dbReference type="SAM" id="Phobius"/>
    </source>
</evidence>
<sequence length="81" mass="9377">MSKVIKAILTGILFISEYIFTAIIYPNIQEAFAMQQADNPDIAFEGLQFFQLVHTYEWIIIILLLGLIWSKEIRGTLRRMG</sequence>
<evidence type="ECO:0000313" key="2">
    <source>
        <dbReference type="EMBL" id="PAB61073.1"/>
    </source>
</evidence>
<dbReference type="Proteomes" id="UP000216024">
    <property type="component" value="Unassembled WGS sequence"/>
</dbReference>
<keyword evidence="1" id="KW-1133">Transmembrane helix</keyword>
<protein>
    <submittedName>
        <fullName evidence="2">Uncharacterized protein</fullName>
    </submittedName>
</protein>
<accession>A0A267MQM0</accession>
<proteinExistence type="predicted"/>
<keyword evidence="1" id="KW-0472">Membrane</keyword>
<reference evidence="2 3" key="1">
    <citation type="submission" date="2017-06" db="EMBL/GenBank/DDBJ databases">
        <title>Draft genome sequence of anaerobic fermentative bacterium Anaeromicrobium sediminis DY2726D isolated from West Pacific Ocean sediments.</title>
        <authorList>
            <person name="Zeng X."/>
        </authorList>
    </citation>
    <scope>NUCLEOTIDE SEQUENCE [LARGE SCALE GENOMIC DNA]</scope>
    <source>
        <strain evidence="2 3">DY2726D</strain>
    </source>
</reference>